<keyword evidence="8" id="KW-1185">Reference proteome</keyword>
<comment type="caution">
    <text evidence="7">The sequence shown here is derived from an EMBL/GenBank/DDBJ whole genome shotgun (WGS) entry which is preliminary data.</text>
</comment>
<dbReference type="Pfam" id="PF00271">
    <property type="entry name" value="Helicase_C"/>
    <property type="match status" value="1"/>
</dbReference>
<dbReference type="AlphaFoldDB" id="A0A1A7QZR5"/>
<feature type="domain" description="Helicase ATP-binding" evidence="5">
    <location>
        <begin position="118"/>
        <end position="288"/>
    </location>
</feature>
<dbReference type="PANTHER" id="PTHR45766:SF6">
    <property type="entry name" value="SWI_SNF-RELATED MATRIX-ASSOCIATED ACTIN-DEPENDENT REGULATOR OF CHROMATIN SUBFAMILY A-LIKE PROTEIN 1"/>
    <property type="match status" value="1"/>
</dbReference>
<dbReference type="PROSITE" id="PS51194">
    <property type="entry name" value="HELICASE_CTER"/>
    <property type="match status" value="1"/>
</dbReference>
<dbReference type="InterPro" id="IPR038718">
    <property type="entry name" value="SNF2-like_sf"/>
</dbReference>
<keyword evidence="2" id="KW-0378">Hydrolase</keyword>
<dbReference type="PROSITE" id="PS51192">
    <property type="entry name" value="HELICASE_ATP_BIND_1"/>
    <property type="match status" value="1"/>
</dbReference>
<evidence type="ECO:0000256" key="3">
    <source>
        <dbReference type="ARBA" id="ARBA00022806"/>
    </source>
</evidence>
<evidence type="ECO:0000259" key="5">
    <source>
        <dbReference type="PROSITE" id="PS51192"/>
    </source>
</evidence>
<organism evidence="7 8">
    <name type="scientific">Gelidibacter algens</name>
    <dbReference type="NCBI Taxonomy" id="49280"/>
    <lineage>
        <taxon>Bacteria</taxon>
        <taxon>Pseudomonadati</taxon>
        <taxon>Bacteroidota</taxon>
        <taxon>Flavobacteriia</taxon>
        <taxon>Flavobacteriales</taxon>
        <taxon>Flavobacteriaceae</taxon>
        <taxon>Gelidibacter</taxon>
    </lineage>
</organism>
<dbReference type="SMART" id="SM00490">
    <property type="entry name" value="HELICc"/>
    <property type="match status" value="1"/>
</dbReference>
<evidence type="ECO:0000256" key="2">
    <source>
        <dbReference type="ARBA" id="ARBA00022801"/>
    </source>
</evidence>
<dbReference type="InterPro" id="IPR014001">
    <property type="entry name" value="Helicase_ATP-bd"/>
</dbReference>
<feature type="domain" description="Helicase C-terminal" evidence="6">
    <location>
        <begin position="427"/>
        <end position="585"/>
    </location>
</feature>
<evidence type="ECO:0000259" key="6">
    <source>
        <dbReference type="PROSITE" id="PS51194"/>
    </source>
</evidence>
<dbReference type="STRING" id="49280.A9996_13940"/>
<dbReference type="Proteomes" id="UP000248987">
    <property type="component" value="Unassembled WGS sequence"/>
</dbReference>
<dbReference type="EMBL" id="QLLQ01000023">
    <property type="protein sequence ID" value="RAJ19155.1"/>
    <property type="molecule type" value="Genomic_DNA"/>
</dbReference>
<keyword evidence="3" id="KW-0347">Helicase</keyword>
<dbReference type="Pfam" id="PF00176">
    <property type="entry name" value="SNF2-rel_dom"/>
    <property type="match status" value="1"/>
</dbReference>
<keyword evidence="4" id="KW-0067">ATP-binding</keyword>
<sequence>MSNDTLTNQSLNVTPGIRINLRGEDFIVTNRERDIIDVEGISELVYGQSFQFDLRLENYRVIQPEETELQADDSTHYRQTKLFLETIFRNSSHYSEHIEIAHKAAIRGANYQFESTIKALSLPQPKILIADAVGLGKTVQVGIFLAELIRRGKGKKVLVVTPKSILAQFQQEIWARFAIPLVRLDSQGIARIKTEIPSNKNPFDYYDKVIVSIDTLKNNAKFRHYLEKVKWDIVAIDECHTVANVASQRGGLAKFLSERTQAMVLTSATPHNGKRENFANLISMLDPTAIPYDGEFTKEDIQPLYVRRFKKDIEDEVGDAFRDRITSKIDCPLNPDEEEALRIIQEFKAVAQEESDGNSTFGALLFSIGLFKAYMSSPKACLETVIKRIDKAIDEDGVIEHLEELKDVLEKIVAQKSDSKYNQFLFKLDQMGWKGKKSDERIIIFAERRATLNELEKNLKEDFKLNDNAVVQFNGSLTDTQQQDILEDFSKEDSTIRLFLASDAGSQGVNLHYFCNQMFNYDIPWSIITLDQRNGRIDRFGQTKTPFIYYLIAESQSEDVQGDIRIVERLKEKEEEVHKSLGDAGSVMGFYDQQQESKLVEKAIANNDPSLLDSNEENTVDDDWLSALTEDSSATKAQMKIDEGFASFYEDDFSYYASLIDELKSKDDRLIPLINIDSNDKVLEIEQFEELSSKGVLYDMPKEAFPKPNQTFNLTTNVDIVENAIIQARKKQNEWPNFQLLYDLNPIAKWMQYKLLGQIDRGKALVARLREPLPKNTAWFVFQGITSNQQGKPIFSKTFVIGKSFGESSVGNLEEFEEFINQYRLKDTLPELETTAEQLDNIKKLLPAAVKSAKLFYDLKIQGDLEDKMEDKLERYQKKLNDWLSASERQMEIKFGDEKNGGGSFYKKKRQSEVNYVKNQMDAFYNEYFQLENEPFLRVLAVFYNG</sequence>
<dbReference type="Gene3D" id="3.40.50.300">
    <property type="entry name" value="P-loop containing nucleotide triphosphate hydrolases"/>
    <property type="match status" value="1"/>
</dbReference>
<evidence type="ECO:0000256" key="1">
    <source>
        <dbReference type="ARBA" id="ARBA00022741"/>
    </source>
</evidence>
<dbReference type="GO" id="GO:0005524">
    <property type="term" value="F:ATP binding"/>
    <property type="evidence" value="ECO:0007669"/>
    <property type="project" value="UniProtKB-KW"/>
</dbReference>
<proteinExistence type="predicted"/>
<dbReference type="InterPro" id="IPR049730">
    <property type="entry name" value="SNF2/RAD54-like_C"/>
</dbReference>
<evidence type="ECO:0000256" key="4">
    <source>
        <dbReference type="ARBA" id="ARBA00022840"/>
    </source>
</evidence>
<dbReference type="InterPro" id="IPR027417">
    <property type="entry name" value="P-loop_NTPase"/>
</dbReference>
<dbReference type="InterPro" id="IPR001650">
    <property type="entry name" value="Helicase_C-like"/>
</dbReference>
<dbReference type="InterPro" id="IPR057342">
    <property type="entry name" value="DEXDc_RapA"/>
</dbReference>
<dbReference type="Gene3D" id="3.40.50.10810">
    <property type="entry name" value="Tandem AAA-ATPase domain"/>
    <property type="match status" value="1"/>
</dbReference>
<reference evidence="7 8" key="1">
    <citation type="submission" date="2018-06" db="EMBL/GenBank/DDBJ databases">
        <title>Genomic Encyclopedia of Archaeal and Bacterial Type Strains, Phase II (KMG-II): from individual species to whole genera.</title>
        <authorList>
            <person name="Goeker M."/>
        </authorList>
    </citation>
    <scope>NUCLEOTIDE SEQUENCE [LARGE SCALE GENOMIC DNA]</scope>
    <source>
        <strain evidence="7 8">DSM 12408</strain>
    </source>
</reference>
<dbReference type="InterPro" id="IPR000330">
    <property type="entry name" value="SNF2_N"/>
</dbReference>
<dbReference type="RefSeq" id="WP_066436258.1">
    <property type="nucleotide sequence ID" value="NZ_LZRN01000032.1"/>
</dbReference>
<evidence type="ECO:0000313" key="8">
    <source>
        <dbReference type="Proteomes" id="UP000248987"/>
    </source>
</evidence>
<dbReference type="SUPFAM" id="SSF52540">
    <property type="entry name" value="P-loop containing nucleoside triphosphate hydrolases"/>
    <property type="match status" value="2"/>
</dbReference>
<evidence type="ECO:0000313" key="7">
    <source>
        <dbReference type="EMBL" id="RAJ19155.1"/>
    </source>
</evidence>
<dbReference type="PANTHER" id="PTHR45766">
    <property type="entry name" value="DNA ANNEALING HELICASE AND ENDONUCLEASE ZRANB3 FAMILY MEMBER"/>
    <property type="match status" value="1"/>
</dbReference>
<dbReference type="CDD" id="cd18793">
    <property type="entry name" value="SF2_C_SNF"/>
    <property type="match status" value="1"/>
</dbReference>
<dbReference type="SMART" id="SM00487">
    <property type="entry name" value="DEXDc"/>
    <property type="match status" value="1"/>
</dbReference>
<keyword evidence="1" id="KW-0547">Nucleotide-binding</keyword>
<dbReference type="CDD" id="cd18011">
    <property type="entry name" value="DEXDc_RapA"/>
    <property type="match status" value="1"/>
</dbReference>
<name>A0A1A7QZR5_9FLAO</name>
<gene>
    <name evidence="7" type="ORF">LX77_03608</name>
</gene>
<accession>A0A1A7QZR5</accession>
<dbReference type="GO" id="GO:0004386">
    <property type="term" value="F:helicase activity"/>
    <property type="evidence" value="ECO:0007669"/>
    <property type="project" value="UniProtKB-KW"/>
</dbReference>
<protein>
    <submittedName>
        <fullName evidence="7">SNF2 domain-containing protein</fullName>
    </submittedName>
</protein>
<dbReference type="OrthoDB" id="9814088at2"/>
<dbReference type="GO" id="GO:0016787">
    <property type="term" value="F:hydrolase activity"/>
    <property type="evidence" value="ECO:0007669"/>
    <property type="project" value="UniProtKB-KW"/>
</dbReference>